<dbReference type="Pfam" id="PF19451">
    <property type="entry name" value="DUF5989"/>
    <property type="match status" value="1"/>
</dbReference>
<keyword evidence="1" id="KW-0812">Transmembrane</keyword>
<dbReference type="Proteomes" id="UP000811899">
    <property type="component" value="Unassembled WGS sequence"/>
</dbReference>
<dbReference type="InterPro" id="IPR046031">
    <property type="entry name" value="DUF5989"/>
</dbReference>
<evidence type="ECO:0000256" key="1">
    <source>
        <dbReference type="SAM" id="Phobius"/>
    </source>
</evidence>
<evidence type="ECO:0000313" key="2">
    <source>
        <dbReference type="EMBL" id="MBT0666557.1"/>
    </source>
</evidence>
<comment type="caution">
    <text evidence="2">The sequence shown here is derived from an EMBL/GenBank/DDBJ whole genome shotgun (WGS) entry which is preliminary data.</text>
</comment>
<evidence type="ECO:0000313" key="3">
    <source>
        <dbReference type="Proteomes" id="UP000811899"/>
    </source>
</evidence>
<proteinExistence type="predicted"/>
<organism evidence="2 3">
    <name type="scientific">Geoanaerobacter pelophilus</name>
    <dbReference type="NCBI Taxonomy" id="60036"/>
    <lineage>
        <taxon>Bacteria</taxon>
        <taxon>Pseudomonadati</taxon>
        <taxon>Thermodesulfobacteriota</taxon>
        <taxon>Desulfuromonadia</taxon>
        <taxon>Geobacterales</taxon>
        <taxon>Geobacteraceae</taxon>
        <taxon>Geoanaerobacter</taxon>
    </lineage>
</organism>
<reference evidence="2 3" key="1">
    <citation type="submission" date="2021-05" db="EMBL/GenBank/DDBJ databases">
        <title>The draft genome of Geobacter pelophilus DSM 12255.</title>
        <authorList>
            <person name="Xu Z."/>
            <person name="Masuda Y."/>
            <person name="Itoh H."/>
            <person name="Senoo K."/>
        </authorList>
    </citation>
    <scope>NUCLEOTIDE SEQUENCE [LARGE SCALE GENOMIC DNA]</scope>
    <source>
        <strain evidence="2 3">DSM 12255</strain>
    </source>
</reference>
<accession>A0AAW4L8T6</accession>
<keyword evidence="1" id="KW-0472">Membrane</keyword>
<protein>
    <submittedName>
        <fullName evidence="2">Uncharacterized protein</fullName>
    </submittedName>
</protein>
<dbReference type="RefSeq" id="WP_214173328.1">
    <property type="nucleotide sequence ID" value="NZ_JAHCVJ010000013.1"/>
</dbReference>
<feature type="transmembrane region" description="Helical" evidence="1">
    <location>
        <begin position="20"/>
        <end position="46"/>
    </location>
</feature>
<keyword evidence="3" id="KW-1185">Reference proteome</keyword>
<sequence>MTFLKELWLFLLERKKWWLLPIIAVLLFLGLLIAVSGGSALGPFIYTLF</sequence>
<keyword evidence="1" id="KW-1133">Transmembrane helix</keyword>
<name>A0AAW4L8T6_9BACT</name>
<dbReference type="EMBL" id="JAHCVJ010000013">
    <property type="protein sequence ID" value="MBT0666557.1"/>
    <property type="molecule type" value="Genomic_DNA"/>
</dbReference>
<dbReference type="AlphaFoldDB" id="A0AAW4L8T6"/>
<gene>
    <name evidence="2" type="ORF">KI809_19785</name>
</gene>